<name>A0A7V4WW52_CALAY</name>
<accession>A0A7V4WW52</accession>
<evidence type="ECO:0000313" key="1">
    <source>
        <dbReference type="EMBL" id="HGY57079.1"/>
    </source>
</evidence>
<sequence>MAEQFKKIYISPREFINSWEKEIYELNNLDYFVFLLINNLAEQIEKSYFNRTSADDLLYLHSEEIGTLSFNIGDGLQLFFEKNCFGACNLNCPIKLHDKLKENEHKERLHSLPEGLFISLDCLTKEQCLYADVLNYVVLDSILDFYNYEMGVILNESDERILSFADFCMKIILSVIKEKGQKLLNAPTENAGSLFEDLLQNDETTWEDFDVNEINDMEDEDDSEPWKNTSSAIEVTMQEFKSDYVQLSGDSHLLRYLDTFNQYLTNFLELTRFEDVNNEDLSEFFFIVLYGELVLDEHVELDDVFEVFGKLFKFLEFNHDIHLNIFFKNFTDKYACQIKRTMEISRSLLKNNSYIDALLSRAPKEETLFEGFFEITRHSKRGFKLEDIHLKAEYDPVKLQGGSTLENLETGDIIHAQIEHSKTGWRIRQFEMIYPHIARMYLY</sequence>
<proteinExistence type="predicted"/>
<comment type="caution">
    <text evidence="1">The sequence shown here is derived from an EMBL/GenBank/DDBJ whole genome shotgun (WGS) entry which is preliminary data.</text>
</comment>
<dbReference type="EMBL" id="DRQG01000143">
    <property type="protein sequence ID" value="HGY57079.1"/>
    <property type="molecule type" value="Genomic_DNA"/>
</dbReference>
<dbReference type="AlphaFoldDB" id="A0A7V4WW52"/>
<gene>
    <name evidence="1" type="ORF">ENK44_15325</name>
</gene>
<reference evidence="1" key="1">
    <citation type="journal article" date="2020" name="mSystems">
        <title>Genome- and Community-Level Interaction Insights into Carbon Utilization and Element Cycling Functions of Hydrothermarchaeota in Hydrothermal Sediment.</title>
        <authorList>
            <person name="Zhou Z."/>
            <person name="Liu Y."/>
            <person name="Xu W."/>
            <person name="Pan J."/>
            <person name="Luo Z.H."/>
            <person name="Li M."/>
        </authorList>
    </citation>
    <scope>NUCLEOTIDE SEQUENCE [LARGE SCALE GENOMIC DNA]</scope>
    <source>
        <strain evidence="1">HyVt-577</strain>
    </source>
</reference>
<protein>
    <submittedName>
        <fullName evidence="1">Uncharacterized protein</fullName>
    </submittedName>
</protein>
<dbReference type="Proteomes" id="UP000885779">
    <property type="component" value="Unassembled WGS sequence"/>
</dbReference>
<organism evidence="1">
    <name type="scientific">Caldithrix abyssi</name>
    <dbReference type="NCBI Taxonomy" id="187145"/>
    <lineage>
        <taxon>Bacteria</taxon>
        <taxon>Pseudomonadati</taxon>
        <taxon>Calditrichota</taxon>
        <taxon>Calditrichia</taxon>
        <taxon>Calditrichales</taxon>
        <taxon>Calditrichaceae</taxon>
        <taxon>Caldithrix</taxon>
    </lineage>
</organism>